<keyword evidence="4" id="KW-1185">Reference proteome</keyword>
<evidence type="ECO:0000256" key="1">
    <source>
        <dbReference type="SAM" id="MobiDB-lite"/>
    </source>
</evidence>
<keyword evidence="2" id="KW-0472">Membrane</keyword>
<feature type="transmembrane region" description="Helical" evidence="2">
    <location>
        <begin position="108"/>
        <end position="129"/>
    </location>
</feature>
<feature type="region of interest" description="Disordered" evidence="1">
    <location>
        <begin position="16"/>
        <end position="35"/>
    </location>
</feature>
<dbReference type="AlphaFoldDB" id="A0A4Z2EA45"/>
<evidence type="ECO:0000313" key="4">
    <source>
        <dbReference type="Proteomes" id="UP000314294"/>
    </source>
</evidence>
<organism evidence="3 4">
    <name type="scientific">Liparis tanakae</name>
    <name type="common">Tanaka's snailfish</name>
    <dbReference type="NCBI Taxonomy" id="230148"/>
    <lineage>
        <taxon>Eukaryota</taxon>
        <taxon>Metazoa</taxon>
        <taxon>Chordata</taxon>
        <taxon>Craniata</taxon>
        <taxon>Vertebrata</taxon>
        <taxon>Euteleostomi</taxon>
        <taxon>Actinopterygii</taxon>
        <taxon>Neopterygii</taxon>
        <taxon>Teleostei</taxon>
        <taxon>Neoteleostei</taxon>
        <taxon>Acanthomorphata</taxon>
        <taxon>Eupercaria</taxon>
        <taxon>Perciformes</taxon>
        <taxon>Cottioidei</taxon>
        <taxon>Cottales</taxon>
        <taxon>Liparidae</taxon>
        <taxon>Liparis</taxon>
    </lineage>
</organism>
<feature type="transmembrane region" description="Helical" evidence="2">
    <location>
        <begin position="135"/>
        <end position="168"/>
    </location>
</feature>
<accession>A0A4Z2EA45</accession>
<protein>
    <submittedName>
        <fullName evidence="3">Uncharacterized protein</fullName>
    </submittedName>
</protein>
<reference evidence="3 4" key="1">
    <citation type="submission" date="2019-03" db="EMBL/GenBank/DDBJ databases">
        <title>First draft genome of Liparis tanakae, snailfish: a comprehensive survey of snailfish specific genes.</title>
        <authorList>
            <person name="Kim W."/>
            <person name="Song I."/>
            <person name="Jeong J.-H."/>
            <person name="Kim D."/>
            <person name="Kim S."/>
            <person name="Ryu S."/>
            <person name="Song J.Y."/>
            <person name="Lee S.K."/>
        </authorList>
    </citation>
    <scope>NUCLEOTIDE SEQUENCE [LARGE SCALE GENOMIC DNA]</scope>
    <source>
        <tissue evidence="3">Muscle</tissue>
    </source>
</reference>
<name>A0A4Z2EA45_9TELE</name>
<keyword evidence="2" id="KW-1133">Transmembrane helix</keyword>
<proteinExistence type="predicted"/>
<keyword evidence="2" id="KW-0812">Transmembrane</keyword>
<dbReference type="EMBL" id="SRLO01011765">
    <property type="protein sequence ID" value="TNN25747.1"/>
    <property type="molecule type" value="Genomic_DNA"/>
</dbReference>
<dbReference type="Proteomes" id="UP000314294">
    <property type="component" value="Unassembled WGS sequence"/>
</dbReference>
<evidence type="ECO:0000256" key="2">
    <source>
        <dbReference type="SAM" id="Phobius"/>
    </source>
</evidence>
<gene>
    <name evidence="3" type="ORF">EYF80_064121</name>
</gene>
<sequence length="170" mass="18807">MRAFCHIARVRSSGVWAPSKSNGTPRRRKSNVSRRSALADLVRDPHVSLRSDAISSDAISSDAISSDTISSDAISSSIEASASSTIFEGVFIIVHYISLMLSSKATSYFTLLNTLLCFPLVVFSILVFSNFVLVFSILVLVFSILVFGIVFCFFVFFKIYFVSFLFLLML</sequence>
<evidence type="ECO:0000313" key="3">
    <source>
        <dbReference type="EMBL" id="TNN25747.1"/>
    </source>
</evidence>
<comment type="caution">
    <text evidence="3">The sequence shown here is derived from an EMBL/GenBank/DDBJ whole genome shotgun (WGS) entry which is preliminary data.</text>
</comment>